<gene>
    <name evidence="15" type="primary">kdkA</name>
    <name evidence="16" type="ordered locus">DaAHT2_1099</name>
</gene>
<dbReference type="InterPro" id="IPR011009">
    <property type="entry name" value="Kinase-like_dom_sf"/>
</dbReference>
<dbReference type="GO" id="GO:0005886">
    <property type="term" value="C:plasma membrane"/>
    <property type="evidence" value="ECO:0007669"/>
    <property type="project" value="UniProtKB-SubCell"/>
</dbReference>
<evidence type="ECO:0000256" key="11">
    <source>
        <dbReference type="ARBA" id="ARBA00022985"/>
    </source>
</evidence>
<evidence type="ECO:0000256" key="4">
    <source>
        <dbReference type="ARBA" id="ARBA00011988"/>
    </source>
</evidence>
<evidence type="ECO:0000256" key="14">
    <source>
        <dbReference type="ARBA" id="ARBA00034417"/>
    </source>
</evidence>
<evidence type="ECO:0000256" key="12">
    <source>
        <dbReference type="ARBA" id="ARBA00023136"/>
    </source>
</evidence>
<dbReference type="STRING" id="589865.DaAHT2_1099"/>
<comment type="function">
    <text evidence="15">Catalyzes the ATP-dependent phosphorylation of the 3-deoxy-D-manno-octulosonic acid (Kdo) residue in Kdo-lipid IV(A) at the 4-OH position.</text>
</comment>
<sequence length="246" mass="27941">MTDIRPSTAYVGKQKIIYDASLFAAPPRRLFDSRYLGTAGLITGEAVGRGQAWFFRYEKLDLVLRHFRRGGIMEKLLVDRYPGGSDPEKTRSWREWRLLAKLYRQGLPVPRPVAARVDGGPLVYRADLITQRIPDARSLADRLAAGKLEVIDWGRIGKVIARFHHLGVWHPDLNARNVLLDRQGGVFLVDFDQGRLKAGLGAQQNLKRLLRSLNKIKNSQSPFYFEETDWPLLLAGYHSHPAPECT</sequence>
<keyword evidence="9 15" id="KW-0418">Kinase</keyword>
<dbReference type="eggNOG" id="COG3642">
    <property type="taxonomic scope" value="Bacteria"/>
</dbReference>
<keyword evidence="17" id="KW-1185">Reference proteome</keyword>
<dbReference type="Gene3D" id="1.10.510.10">
    <property type="entry name" value="Transferase(Phosphotransferase) domain 1"/>
    <property type="match status" value="1"/>
</dbReference>
<evidence type="ECO:0000256" key="13">
    <source>
        <dbReference type="ARBA" id="ARBA00029511"/>
    </source>
</evidence>
<evidence type="ECO:0000256" key="7">
    <source>
        <dbReference type="ARBA" id="ARBA00022679"/>
    </source>
</evidence>
<dbReference type="UniPathway" id="UPA00958"/>
<comment type="similarity">
    <text evidence="3 15">Belongs to the protein kinase superfamily. KdkA/RfaP family.</text>
</comment>
<keyword evidence="5 15" id="KW-1003">Cell membrane</keyword>
<dbReference type="GO" id="GO:0009244">
    <property type="term" value="P:lipopolysaccharide core region biosynthetic process"/>
    <property type="evidence" value="ECO:0007669"/>
    <property type="project" value="UniProtKB-UniRule"/>
</dbReference>
<dbReference type="HOGENOM" id="CLU_094226_0_0_7"/>
<comment type="subcellular location">
    <subcellularLocation>
        <location evidence="1 15">Cell inner membrane</location>
        <topology evidence="1 15">Peripheral membrane protein</topology>
        <orientation evidence="1 15">Cytoplasmic side</orientation>
    </subcellularLocation>
</comment>
<keyword evidence="7 15" id="KW-0808">Transferase</keyword>
<dbReference type="KEGG" id="dak:DaAHT2_1099"/>
<dbReference type="NCBIfam" id="NF002475">
    <property type="entry name" value="PRK01723.1"/>
    <property type="match status" value="1"/>
</dbReference>
<keyword evidence="6 15" id="KW-0997">Cell inner membrane</keyword>
<dbReference type="RefSeq" id="WP_013163326.1">
    <property type="nucleotide sequence ID" value="NC_014216.1"/>
</dbReference>
<dbReference type="Proteomes" id="UP000001508">
    <property type="component" value="Chromosome"/>
</dbReference>
<comment type="pathway">
    <text evidence="2 15">Bacterial outer membrane biogenesis; LPS core biosynthesis.</text>
</comment>
<dbReference type="GO" id="GO:0005524">
    <property type="term" value="F:ATP binding"/>
    <property type="evidence" value="ECO:0007669"/>
    <property type="project" value="UniProtKB-UniRule"/>
</dbReference>
<evidence type="ECO:0000256" key="5">
    <source>
        <dbReference type="ARBA" id="ARBA00022475"/>
    </source>
</evidence>
<keyword evidence="10 15" id="KW-0067">ATP-binding</keyword>
<dbReference type="InterPro" id="IPR022826">
    <property type="entry name" value="KDO_kinase"/>
</dbReference>
<evidence type="ECO:0000256" key="3">
    <source>
        <dbReference type="ARBA" id="ARBA00010327"/>
    </source>
</evidence>
<keyword evidence="11 15" id="KW-0448">Lipopolysaccharide biosynthesis</keyword>
<evidence type="ECO:0000256" key="15">
    <source>
        <dbReference type="HAMAP-Rule" id="MF_00521"/>
    </source>
</evidence>
<dbReference type="EC" id="2.7.1.166" evidence="4 15"/>
<dbReference type="HAMAP" id="MF_00521">
    <property type="entry name" value="KDO_kinase"/>
    <property type="match status" value="1"/>
</dbReference>
<keyword evidence="12 15" id="KW-0472">Membrane</keyword>
<organism evidence="16 17">
    <name type="scientific">Desulfurivibrio alkaliphilus (strain DSM 19089 / UNIQEM U267 / AHT2)</name>
    <dbReference type="NCBI Taxonomy" id="589865"/>
    <lineage>
        <taxon>Bacteria</taxon>
        <taxon>Pseudomonadati</taxon>
        <taxon>Thermodesulfobacteriota</taxon>
        <taxon>Desulfobulbia</taxon>
        <taxon>Desulfobulbales</taxon>
        <taxon>Desulfobulbaceae</taxon>
        <taxon>Desulfurivibrio</taxon>
    </lineage>
</organism>
<name>D6Z2M2_DESAT</name>
<accession>D6Z2M2</accession>
<protein>
    <recommendedName>
        <fullName evidence="13 15">3-deoxy-D-manno-octulosonic acid kinase</fullName>
        <shortName evidence="15">Kdo kinase</shortName>
        <ecNumber evidence="4 15">2.7.1.166</ecNumber>
    </recommendedName>
</protein>
<evidence type="ECO:0000313" key="16">
    <source>
        <dbReference type="EMBL" id="ADH85797.1"/>
    </source>
</evidence>
<evidence type="ECO:0000256" key="2">
    <source>
        <dbReference type="ARBA" id="ARBA00004713"/>
    </source>
</evidence>
<keyword evidence="16" id="KW-0723">Serine/threonine-protein kinase</keyword>
<dbReference type="GO" id="GO:0004674">
    <property type="term" value="F:protein serine/threonine kinase activity"/>
    <property type="evidence" value="ECO:0007669"/>
    <property type="project" value="UniProtKB-KW"/>
</dbReference>
<reference evidence="17" key="1">
    <citation type="submission" date="2010-02" db="EMBL/GenBank/DDBJ databases">
        <title>Complete sequence of Desulfurivibrio alkaliphilus AHT2.</title>
        <authorList>
            <consortium name="US DOE Joint Genome Institute"/>
            <person name="Pitluck S."/>
            <person name="Chertkov O."/>
            <person name="Detter J.C."/>
            <person name="Han C."/>
            <person name="Tapia R."/>
            <person name="Larimer F."/>
            <person name="Land M."/>
            <person name="Hauser L."/>
            <person name="Kyrpides N."/>
            <person name="Mikhailova N."/>
            <person name="Sorokin D.Y."/>
            <person name="Muyzer G."/>
            <person name="Woyke T."/>
        </authorList>
    </citation>
    <scope>NUCLEOTIDE SEQUENCE [LARGE SCALE GENOMIC DNA]</scope>
    <source>
        <strain evidence="17">DSM 19089 / UNIQEM U267 / AHT2</strain>
    </source>
</reference>
<comment type="catalytic activity">
    <reaction evidence="14 15">
        <text>an alpha-Kdo-(2-&gt;6)-lipid IVA + ATP = a 4-O-phospho-alpha-Kdo-(2-&gt;6)-lipid IVA + ADP + H(+)</text>
        <dbReference type="Rhea" id="RHEA:74271"/>
        <dbReference type="ChEBI" id="CHEBI:15378"/>
        <dbReference type="ChEBI" id="CHEBI:30616"/>
        <dbReference type="ChEBI" id="CHEBI:176428"/>
        <dbReference type="ChEBI" id="CHEBI:193140"/>
        <dbReference type="ChEBI" id="CHEBI:456216"/>
        <dbReference type="EC" id="2.7.1.166"/>
    </reaction>
</comment>
<evidence type="ECO:0000256" key="1">
    <source>
        <dbReference type="ARBA" id="ARBA00004515"/>
    </source>
</evidence>
<dbReference type="InParanoid" id="D6Z2M2"/>
<dbReference type="SUPFAM" id="SSF56112">
    <property type="entry name" value="Protein kinase-like (PK-like)"/>
    <property type="match status" value="1"/>
</dbReference>
<dbReference type="EMBL" id="CP001940">
    <property type="protein sequence ID" value="ADH85797.1"/>
    <property type="molecule type" value="Genomic_DNA"/>
</dbReference>
<evidence type="ECO:0000256" key="9">
    <source>
        <dbReference type="ARBA" id="ARBA00022777"/>
    </source>
</evidence>
<evidence type="ECO:0000256" key="8">
    <source>
        <dbReference type="ARBA" id="ARBA00022741"/>
    </source>
</evidence>
<proteinExistence type="inferred from homology"/>
<evidence type="ECO:0000256" key="6">
    <source>
        <dbReference type="ARBA" id="ARBA00022519"/>
    </source>
</evidence>
<evidence type="ECO:0000313" key="17">
    <source>
        <dbReference type="Proteomes" id="UP000001508"/>
    </source>
</evidence>
<dbReference type="Pfam" id="PF06293">
    <property type="entry name" value="Kdo"/>
    <property type="match status" value="1"/>
</dbReference>
<keyword evidence="8 15" id="KW-0547">Nucleotide-binding</keyword>
<evidence type="ECO:0000256" key="10">
    <source>
        <dbReference type="ARBA" id="ARBA00022840"/>
    </source>
</evidence>
<dbReference type="AlphaFoldDB" id="D6Z2M2"/>
<dbReference type="OrthoDB" id="6854449at2"/>
<feature type="active site" evidence="15">
    <location>
        <position position="172"/>
    </location>
</feature>